<dbReference type="EMBL" id="RQZA01000001">
    <property type="protein sequence ID" value="RRD32210.1"/>
    <property type="molecule type" value="Genomic_DNA"/>
</dbReference>
<dbReference type="RefSeq" id="WP_124775100.1">
    <property type="nucleotide sequence ID" value="NZ_RQZA01000001.1"/>
</dbReference>
<dbReference type="CDD" id="cd09911">
    <property type="entry name" value="Lin0431_like"/>
    <property type="match status" value="1"/>
</dbReference>
<evidence type="ECO:0000313" key="1">
    <source>
        <dbReference type="EMBL" id="RRD32210.1"/>
    </source>
</evidence>
<dbReference type="AlphaFoldDB" id="A0A3P1VFK2"/>
<gene>
    <name evidence="1" type="ORF">EII38_00300</name>
</gene>
<dbReference type="Pfam" id="PF07009">
    <property type="entry name" value="NusG_II"/>
    <property type="match status" value="1"/>
</dbReference>
<comment type="caution">
    <text evidence="1">The sequence shown here is derived from an EMBL/GenBank/DDBJ whole genome shotgun (WGS) entry which is preliminary data.</text>
</comment>
<organism evidence="1 2">
    <name type="scientific">Streptococcus minor</name>
    <dbReference type="NCBI Taxonomy" id="229549"/>
    <lineage>
        <taxon>Bacteria</taxon>
        <taxon>Bacillati</taxon>
        <taxon>Bacillota</taxon>
        <taxon>Bacilli</taxon>
        <taxon>Lactobacillales</taxon>
        <taxon>Streptococcaceae</taxon>
        <taxon>Streptococcus</taxon>
    </lineage>
</organism>
<name>A0A3P1VFK2_9STRE</name>
<sequence>MKEILKQFRPFDFILIGLALLLSFTPPLVTNLVYQQTSEDESQLVAIVKINGLQVDELPLGEGQAKEITYHPNEGQYNIVEVKGDAIRVREDNSPDQIAVNTGWISKPGQVLICLPHQLIIEIVEKGKPSNPDGNEPDDELILPL</sequence>
<dbReference type="Gene3D" id="2.60.320.10">
    <property type="entry name" value="N-utilization substance G protein NusG, insert domain"/>
    <property type="match status" value="1"/>
</dbReference>
<dbReference type="STRING" id="1123309.GCA_000377005_01264"/>
<keyword evidence="2" id="KW-1185">Reference proteome</keyword>
<dbReference type="Proteomes" id="UP000281771">
    <property type="component" value="Unassembled WGS sequence"/>
</dbReference>
<proteinExistence type="predicted"/>
<evidence type="ECO:0000313" key="2">
    <source>
        <dbReference type="Proteomes" id="UP000281771"/>
    </source>
</evidence>
<accession>A0A3P1VFK2</accession>
<protein>
    <submittedName>
        <fullName evidence="1">NusG domain II-containing protein</fullName>
    </submittedName>
</protein>
<dbReference type="InterPro" id="IPR038690">
    <property type="entry name" value="NusG_2_sf"/>
</dbReference>
<reference evidence="1 2" key="1">
    <citation type="submission" date="2018-11" db="EMBL/GenBank/DDBJ databases">
        <title>Genomes From Bacteria Associated with the Canine Oral Cavity: a Test Case for Automated Genome-Based Taxonomic Assignment.</title>
        <authorList>
            <person name="Coil D.A."/>
            <person name="Jospin G."/>
            <person name="Darling A.E."/>
            <person name="Wallis C."/>
            <person name="Davis I.J."/>
            <person name="Harris S."/>
            <person name="Eisen J.A."/>
            <person name="Holcombe L.J."/>
            <person name="O'Flynn C."/>
        </authorList>
    </citation>
    <scope>NUCLEOTIDE SEQUENCE [LARGE SCALE GENOMIC DNA]</scope>
    <source>
        <strain evidence="1 2">OH4621_COT-116</strain>
    </source>
</reference>